<evidence type="ECO:0000259" key="6">
    <source>
        <dbReference type="PROSITE" id="PS51473"/>
    </source>
</evidence>
<evidence type="ECO:0000313" key="7">
    <source>
        <dbReference type="EMBL" id="KAF5961466.1"/>
    </source>
</evidence>
<dbReference type="CDD" id="cd23509">
    <property type="entry name" value="Gnk2-like"/>
    <property type="match status" value="1"/>
</dbReference>
<evidence type="ECO:0000256" key="4">
    <source>
        <dbReference type="ARBA" id="ARBA00022737"/>
    </source>
</evidence>
<dbReference type="InterPro" id="IPR002902">
    <property type="entry name" value="GNK2"/>
</dbReference>
<dbReference type="PANTHER" id="PTHR32411">
    <property type="entry name" value="CYSTEINE-RICH REPEAT SECRETORY PROTEIN 38-RELATED"/>
    <property type="match status" value="1"/>
</dbReference>
<keyword evidence="2" id="KW-0964">Secreted</keyword>
<comment type="caution">
    <text evidence="7">The sequence shown here is derived from an EMBL/GenBank/DDBJ whole genome shotgun (WGS) entry which is preliminary data.</text>
</comment>
<evidence type="ECO:0000313" key="8">
    <source>
        <dbReference type="Proteomes" id="UP000593564"/>
    </source>
</evidence>
<keyword evidence="4" id="KW-0677">Repeat</keyword>
<sequence>MGCSSPVPITSRPRSKSGMTTAWSWYSTDNFIATDLTYAPDPVSYVESVKLLMDSLLYEANFLSKKSFGVRKIQLLNNQMLYGYFDCTLNISAGDCTTCFTEAMRETELWCITRRDCWVLTPSFNARFSRVPSSY</sequence>
<dbReference type="Gene3D" id="3.30.430.20">
    <property type="entry name" value="Gnk2 domain, C-X8-C-X2-C motif"/>
    <property type="match status" value="1"/>
</dbReference>
<comment type="similarity">
    <text evidence="5">Belongs to the cysteine-rich repeat secretory protein family.</text>
</comment>
<comment type="subcellular location">
    <subcellularLocation>
        <location evidence="1">Secreted</location>
    </subcellularLocation>
</comment>
<dbReference type="EMBL" id="JACBKZ010000001">
    <property type="protein sequence ID" value="KAF5961466.1"/>
    <property type="molecule type" value="Genomic_DNA"/>
</dbReference>
<dbReference type="GO" id="GO:0005576">
    <property type="term" value="C:extracellular region"/>
    <property type="evidence" value="ECO:0007669"/>
    <property type="project" value="UniProtKB-SubCell"/>
</dbReference>
<dbReference type="InterPro" id="IPR038408">
    <property type="entry name" value="GNK2_sf"/>
</dbReference>
<keyword evidence="3" id="KW-0732">Signal</keyword>
<dbReference type="InterPro" id="IPR050581">
    <property type="entry name" value="CRR_secretory_protein"/>
</dbReference>
<evidence type="ECO:0000256" key="1">
    <source>
        <dbReference type="ARBA" id="ARBA00004613"/>
    </source>
</evidence>
<proteinExistence type="inferred from homology"/>
<gene>
    <name evidence="7" type="ORF">HYC85_002675</name>
</gene>
<dbReference type="AlphaFoldDB" id="A0A7J7IAC5"/>
<reference evidence="8" key="1">
    <citation type="journal article" date="2020" name="Nat. Commun.">
        <title>Genome assembly of wild tea tree DASZ reveals pedigree and selection history of tea varieties.</title>
        <authorList>
            <person name="Zhang W."/>
            <person name="Zhang Y."/>
            <person name="Qiu H."/>
            <person name="Guo Y."/>
            <person name="Wan H."/>
            <person name="Zhang X."/>
            <person name="Scossa F."/>
            <person name="Alseekh S."/>
            <person name="Zhang Q."/>
            <person name="Wang P."/>
            <person name="Xu L."/>
            <person name="Schmidt M.H."/>
            <person name="Jia X."/>
            <person name="Li D."/>
            <person name="Zhu A."/>
            <person name="Guo F."/>
            <person name="Chen W."/>
            <person name="Ni D."/>
            <person name="Usadel B."/>
            <person name="Fernie A.R."/>
            <person name="Wen W."/>
        </authorList>
    </citation>
    <scope>NUCLEOTIDE SEQUENCE [LARGE SCALE GENOMIC DNA]</scope>
    <source>
        <strain evidence="8">cv. G240</strain>
    </source>
</reference>
<dbReference type="PANTHER" id="PTHR32411:SF43">
    <property type="entry name" value="CYSTEINE-RICH REPEAT SECRETORY PROTEIN 38"/>
    <property type="match status" value="1"/>
</dbReference>
<keyword evidence="8" id="KW-1185">Reference proteome</keyword>
<organism evidence="7 8">
    <name type="scientific">Camellia sinensis</name>
    <name type="common">Tea plant</name>
    <name type="synonym">Thea sinensis</name>
    <dbReference type="NCBI Taxonomy" id="4442"/>
    <lineage>
        <taxon>Eukaryota</taxon>
        <taxon>Viridiplantae</taxon>
        <taxon>Streptophyta</taxon>
        <taxon>Embryophyta</taxon>
        <taxon>Tracheophyta</taxon>
        <taxon>Spermatophyta</taxon>
        <taxon>Magnoliopsida</taxon>
        <taxon>eudicotyledons</taxon>
        <taxon>Gunneridae</taxon>
        <taxon>Pentapetalae</taxon>
        <taxon>asterids</taxon>
        <taxon>Ericales</taxon>
        <taxon>Theaceae</taxon>
        <taxon>Camellia</taxon>
    </lineage>
</organism>
<dbReference type="Pfam" id="PF01657">
    <property type="entry name" value="Stress-antifung"/>
    <property type="match status" value="1"/>
</dbReference>
<dbReference type="Proteomes" id="UP000593564">
    <property type="component" value="Unassembled WGS sequence"/>
</dbReference>
<evidence type="ECO:0000256" key="5">
    <source>
        <dbReference type="ARBA" id="ARBA00038515"/>
    </source>
</evidence>
<accession>A0A7J7IAC5</accession>
<name>A0A7J7IAC5_CAMSI</name>
<evidence type="ECO:0000256" key="3">
    <source>
        <dbReference type="ARBA" id="ARBA00022729"/>
    </source>
</evidence>
<evidence type="ECO:0000256" key="2">
    <source>
        <dbReference type="ARBA" id="ARBA00022525"/>
    </source>
</evidence>
<feature type="domain" description="Gnk2-homologous" evidence="6">
    <location>
        <begin position="26"/>
        <end position="133"/>
    </location>
</feature>
<reference evidence="7 8" key="2">
    <citation type="submission" date="2020-07" db="EMBL/GenBank/DDBJ databases">
        <title>Genome assembly of wild tea tree DASZ reveals pedigree and selection history of tea varieties.</title>
        <authorList>
            <person name="Zhang W."/>
        </authorList>
    </citation>
    <scope>NUCLEOTIDE SEQUENCE [LARGE SCALE GENOMIC DNA]</scope>
    <source>
        <strain evidence="8">cv. G240</strain>
        <tissue evidence="7">Leaf</tissue>
    </source>
</reference>
<dbReference type="PROSITE" id="PS51473">
    <property type="entry name" value="GNK2"/>
    <property type="match status" value="1"/>
</dbReference>
<protein>
    <recommendedName>
        <fullName evidence="6">Gnk2-homologous domain-containing protein</fullName>
    </recommendedName>
</protein>